<proteinExistence type="predicted"/>
<keyword evidence="1" id="KW-1133">Transmembrane helix</keyword>
<evidence type="ECO:0000313" key="2">
    <source>
        <dbReference type="EMBL" id="OPX45021.1"/>
    </source>
</evidence>
<dbReference type="STRING" id="48256.CLHUN_12530"/>
<keyword evidence="1" id="KW-0812">Transmembrane</keyword>
<dbReference type="RefSeq" id="WP_080063701.1">
    <property type="nucleotide sequence ID" value="NZ_MZGX01000006.1"/>
</dbReference>
<protein>
    <submittedName>
        <fullName evidence="2">Uncharacterized protein</fullName>
    </submittedName>
</protein>
<sequence>MLDFLLKNWLVIVTALALAAYMVYLAVNRRWDKLRKLAYKMIRQAEDVIVGTKKGQERFNLVLDQLYGIIPAWLRLFIPRSLLKQKLQQWFDLIKDGLDDGKINKSV</sequence>
<gene>
    <name evidence="2" type="ORF">CLHUN_12530</name>
</gene>
<comment type="caution">
    <text evidence="2">The sequence shown here is derived from an EMBL/GenBank/DDBJ whole genome shotgun (WGS) entry which is preliminary data.</text>
</comment>
<dbReference type="OrthoDB" id="1955041at2"/>
<evidence type="ECO:0000313" key="3">
    <source>
        <dbReference type="Proteomes" id="UP000191554"/>
    </source>
</evidence>
<name>A0A1V4SP43_RUMHU</name>
<keyword evidence="1" id="KW-0472">Membrane</keyword>
<dbReference type="AlphaFoldDB" id="A0A1V4SP43"/>
<reference evidence="2 3" key="1">
    <citation type="submission" date="2017-03" db="EMBL/GenBank/DDBJ databases">
        <title>Genome sequence of Clostridium hungatei DSM 14427.</title>
        <authorList>
            <person name="Poehlein A."/>
            <person name="Daniel R."/>
        </authorList>
    </citation>
    <scope>NUCLEOTIDE SEQUENCE [LARGE SCALE GENOMIC DNA]</scope>
    <source>
        <strain evidence="2 3">DSM 14427</strain>
    </source>
</reference>
<organism evidence="2 3">
    <name type="scientific">Ruminiclostridium hungatei</name>
    <name type="common">Clostridium hungatei</name>
    <dbReference type="NCBI Taxonomy" id="48256"/>
    <lineage>
        <taxon>Bacteria</taxon>
        <taxon>Bacillati</taxon>
        <taxon>Bacillota</taxon>
        <taxon>Clostridia</taxon>
        <taxon>Eubacteriales</taxon>
        <taxon>Oscillospiraceae</taxon>
        <taxon>Ruminiclostridium</taxon>
    </lineage>
</organism>
<evidence type="ECO:0000256" key="1">
    <source>
        <dbReference type="SAM" id="Phobius"/>
    </source>
</evidence>
<dbReference type="Proteomes" id="UP000191554">
    <property type="component" value="Unassembled WGS sequence"/>
</dbReference>
<dbReference type="EMBL" id="MZGX01000006">
    <property type="protein sequence ID" value="OPX45021.1"/>
    <property type="molecule type" value="Genomic_DNA"/>
</dbReference>
<keyword evidence="3" id="KW-1185">Reference proteome</keyword>
<feature type="transmembrane region" description="Helical" evidence="1">
    <location>
        <begin position="6"/>
        <end position="27"/>
    </location>
</feature>
<accession>A0A1V4SP43</accession>